<evidence type="ECO:0000313" key="2">
    <source>
        <dbReference type="EMBL" id="QDU96408.1"/>
    </source>
</evidence>
<keyword evidence="2" id="KW-0413">Isomerase</keyword>
<evidence type="ECO:0000313" key="3">
    <source>
        <dbReference type="Proteomes" id="UP000317648"/>
    </source>
</evidence>
<sequence length="272" mass="29465">MLFAVSQVCCLNSPLETDVADFAAGHCEAIEIWLTKLEAYLENHSLDDVKRLLEENEIKAPVASYQGGLLITQGEARQEAWSLLDRRLKLCRDLGIETLVVAGDVVGPLTQQDLDRATASLLQLAQAAEQAGVRAALEFQAKAVVGNNLLTAAAMVADTGNPWLGLCLDAFHYYVGPSQESDLACLTTDNLFHVQVCDLADTPREFAADSQRILPGDGDIPLGPIVERLAAIGYDRTVSIELMNPQLWQVPALQMGEIGMTALRKVFGQASM</sequence>
<keyword evidence="3" id="KW-1185">Reference proteome</keyword>
<proteinExistence type="predicted"/>
<dbReference type="InterPro" id="IPR036237">
    <property type="entry name" value="Xyl_isomerase-like_sf"/>
</dbReference>
<protein>
    <submittedName>
        <fullName evidence="2">Inosose isomerase</fullName>
        <ecNumber evidence="2">5.3.99.-</ecNumber>
    </submittedName>
</protein>
<dbReference type="KEGG" id="lcre:Pla8534_42280"/>
<dbReference type="AlphaFoldDB" id="A0A518DX35"/>
<dbReference type="PANTHER" id="PTHR12110">
    <property type="entry name" value="HYDROXYPYRUVATE ISOMERASE"/>
    <property type="match status" value="1"/>
</dbReference>
<reference evidence="2 3" key="1">
    <citation type="submission" date="2019-02" db="EMBL/GenBank/DDBJ databases">
        <title>Deep-cultivation of Planctomycetes and their phenomic and genomic characterization uncovers novel biology.</title>
        <authorList>
            <person name="Wiegand S."/>
            <person name="Jogler M."/>
            <person name="Boedeker C."/>
            <person name="Pinto D."/>
            <person name="Vollmers J."/>
            <person name="Rivas-Marin E."/>
            <person name="Kohn T."/>
            <person name="Peeters S.H."/>
            <person name="Heuer A."/>
            <person name="Rast P."/>
            <person name="Oberbeckmann S."/>
            <person name="Bunk B."/>
            <person name="Jeske O."/>
            <person name="Meyerdierks A."/>
            <person name="Storesund J.E."/>
            <person name="Kallscheuer N."/>
            <person name="Luecker S."/>
            <person name="Lage O.M."/>
            <person name="Pohl T."/>
            <person name="Merkel B.J."/>
            <person name="Hornburger P."/>
            <person name="Mueller R.-W."/>
            <person name="Bruemmer F."/>
            <person name="Labrenz M."/>
            <person name="Spormann A.M."/>
            <person name="Op den Camp H."/>
            <person name="Overmann J."/>
            <person name="Amann R."/>
            <person name="Jetten M.S.M."/>
            <person name="Mascher T."/>
            <person name="Medema M.H."/>
            <person name="Devos D.P."/>
            <person name="Kaster A.-K."/>
            <person name="Ovreas L."/>
            <person name="Rohde M."/>
            <person name="Galperin M.Y."/>
            <person name="Jogler C."/>
        </authorList>
    </citation>
    <scope>NUCLEOTIDE SEQUENCE [LARGE SCALE GENOMIC DNA]</scope>
    <source>
        <strain evidence="2 3">Pla85_3_4</strain>
    </source>
</reference>
<dbReference type="InterPro" id="IPR050312">
    <property type="entry name" value="IolE/XylAMocC-like"/>
</dbReference>
<dbReference type="RefSeq" id="WP_197442426.1">
    <property type="nucleotide sequence ID" value="NZ_CP036433.1"/>
</dbReference>
<feature type="domain" description="Xylose isomerase-like TIM barrel" evidence="1">
    <location>
        <begin position="27"/>
        <end position="246"/>
    </location>
</feature>
<organism evidence="2 3">
    <name type="scientific">Lignipirellula cremea</name>
    <dbReference type="NCBI Taxonomy" id="2528010"/>
    <lineage>
        <taxon>Bacteria</taxon>
        <taxon>Pseudomonadati</taxon>
        <taxon>Planctomycetota</taxon>
        <taxon>Planctomycetia</taxon>
        <taxon>Pirellulales</taxon>
        <taxon>Pirellulaceae</taxon>
        <taxon>Lignipirellula</taxon>
    </lineage>
</organism>
<dbReference type="Proteomes" id="UP000317648">
    <property type="component" value="Chromosome"/>
</dbReference>
<dbReference type="GO" id="GO:0016853">
    <property type="term" value="F:isomerase activity"/>
    <property type="evidence" value="ECO:0007669"/>
    <property type="project" value="UniProtKB-KW"/>
</dbReference>
<name>A0A518DX35_9BACT</name>
<gene>
    <name evidence="2" type="primary">iolI_2</name>
    <name evidence="2" type="ORF">Pla8534_42280</name>
</gene>
<dbReference type="PANTHER" id="PTHR12110:SF21">
    <property type="entry name" value="XYLOSE ISOMERASE-LIKE TIM BARREL DOMAIN-CONTAINING PROTEIN"/>
    <property type="match status" value="1"/>
</dbReference>
<dbReference type="InterPro" id="IPR013022">
    <property type="entry name" value="Xyl_isomerase-like_TIM-brl"/>
</dbReference>
<evidence type="ECO:0000259" key="1">
    <source>
        <dbReference type="Pfam" id="PF01261"/>
    </source>
</evidence>
<dbReference type="EC" id="5.3.99.-" evidence="2"/>
<accession>A0A518DX35</accession>
<dbReference type="EMBL" id="CP036433">
    <property type="protein sequence ID" value="QDU96408.1"/>
    <property type="molecule type" value="Genomic_DNA"/>
</dbReference>
<dbReference type="SUPFAM" id="SSF51658">
    <property type="entry name" value="Xylose isomerase-like"/>
    <property type="match status" value="1"/>
</dbReference>
<dbReference type="Pfam" id="PF01261">
    <property type="entry name" value="AP_endonuc_2"/>
    <property type="match status" value="1"/>
</dbReference>
<dbReference type="Gene3D" id="3.20.20.150">
    <property type="entry name" value="Divalent-metal-dependent TIM barrel enzymes"/>
    <property type="match status" value="1"/>
</dbReference>